<feature type="compositionally biased region" description="Polar residues" evidence="6">
    <location>
        <begin position="227"/>
        <end position="243"/>
    </location>
</feature>
<evidence type="ECO:0000256" key="2">
    <source>
        <dbReference type="ARBA" id="ARBA00023015"/>
    </source>
</evidence>
<keyword evidence="4" id="KW-0804">Transcription</keyword>
<feature type="region of interest" description="Disordered" evidence="6">
    <location>
        <begin position="194"/>
        <end position="213"/>
    </location>
</feature>
<feature type="domain" description="AP2/ERF" evidence="7">
    <location>
        <begin position="17"/>
        <end position="81"/>
    </location>
</feature>
<evidence type="ECO:0000256" key="3">
    <source>
        <dbReference type="ARBA" id="ARBA00023125"/>
    </source>
</evidence>
<dbReference type="EMBL" id="JBHFFA010000006">
    <property type="protein sequence ID" value="KAL2621307.1"/>
    <property type="molecule type" value="Genomic_DNA"/>
</dbReference>
<dbReference type="Gene3D" id="3.30.730.10">
    <property type="entry name" value="AP2/ERF domain"/>
    <property type="match status" value="1"/>
</dbReference>
<accession>A0ABD1Y6G8</accession>
<dbReference type="CDD" id="cd00018">
    <property type="entry name" value="AP2"/>
    <property type="match status" value="1"/>
</dbReference>
<gene>
    <name evidence="8" type="ORF">R1flu_001512</name>
</gene>
<dbReference type="Proteomes" id="UP001605036">
    <property type="component" value="Unassembled WGS sequence"/>
</dbReference>
<evidence type="ECO:0000256" key="6">
    <source>
        <dbReference type="SAM" id="MobiDB-lite"/>
    </source>
</evidence>
<dbReference type="InterPro" id="IPR016177">
    <property type="entry name" value="DNA-bd_dom_sf"/>
</dbReference>
<comment type="subcellular location">
    <subcellularLocation>
        <location evidence="1">Nucleus</location>
    </subcellularLocation>
</comment>
<evidence type="ECO:0000259" key="7">
    <source>
        <dbReference type="PROSITE" id="PS51032"/>
    </source>
</evidence>
<evidence type="ECO:0000256" key="4">
    <source>
        <dbReference type="ARBA" id="ARBA00023163"/>
    </source>
</evidence>
<dbReference type="AlphaFoldDB" id="A0ABD1Y6G8"/>
<feature type="region of interest" description="Disordered" evidence="6">
    <location>
        <begin position="227"/>
        <end position="253"/>
    </location>
</feature>
<dbReference type="InterPro" id="IPR036955">
    <property type="entry name" value="AP2/ERF_dom_sf"/>
</dbReference>
<proteinExistence type="predicted"/>
<dbReference type="GO" id="GO:0005634">
    <property type="term" value="C:nucleus"/>
    <property type="evidence" value="ECO:0007669"/>
    <property type="project" value="UniProtKB-SubCell"/>
</dbReference>
<feature type="compositionally biased region" description="Low complexity" evidence="6">
    <location>
        <begin position="194"/>
        <end position="208"/>
    </location>
</feature>
<keyword evidence="5" id="KW-0539">Nucleus</keyword>
<organism evidence="8 9">
    <name type="scientific">Riccia fluitans</name>
    <dbReference type="NCBI Taxonomy" id="41844"/>
    <lineage>
        <taxon>Eukaryota</taxon>
        <taxon>Viridiplantae</taxon>
        <taxon>Streptophyta</taxon>
        <taxon>Embryophyta</taxon>
        <taxon>Marchantiophyta</taxon>
        <taxon>Marchantiopsida</taxon>
        <taxon>Marchantiidae</taxon>
        <taxon>Marchantiales</taxon>
        <taxon>Ricciaceae</taxon>
        <taxon>Riccia</taxon>
    </lineage>
</organism>
<sequence>MGTHYDEASDASDLNVPSKGVRKRGDKWVAEIRSRRLRRGQHPARKWLGTFDSAAKATEAYLRAEKKIRPSVSNSRPVTVRRGAIASSQRLFPKYSAHPEEKRLFVEPIPKWYRKTGVCVGRSSGRSKRRPVFRDRLNSAKENFQEEAKLTQGDAPDTERKRTKIRVIMKSSAISSSSDSDVSSGSGTSVILEDSYDSSSDLQPGSSSTAKEEISSLDFNGSCSLASPSSFPTESSGEQNQGGESADGACQNDPMTAQNFVMATDHVSKPLNSLAGYSLFSYRASVILDENGAQFVPGINCDSAELEVLVSTLCPCSVMFINNQRHCPSSECLWNHRNACPLVTKNQEGDVESSASEAMRSVNQRGDHILDDMRIRTQNFTALKIKQLISELEAELILDAGFPVHSQQAAETAGVSKANTPETESANLFADSIITSCYGSSACD</sequence>
<dbReference type="SUPFAM" id="SSF54171">
    <property type="entry name" value="DNA-binding domain"/>
    <property type="match status" value="1"/>
</dbReference>
<keyword evidence="3" id="KW-0238">DNA-binding</keyword>
<feature type="region of interest" description="Disordered" evidence="6">
    <location>
        <begin position="1"/>
        <end position="25"/>
    </location>
</feature>
<keyword evidence="9" id="KW-1185">Reference proteome</keyword>
<dbReference type="GO" id="GO:0003677">
    <property type="term" value="F:DNA binding"/>
    <property type="evidence" value="ECO:0007669"/>
    <property type="project" value="UniProtKB-KW"/>
</dbReference>
<dbReference type="SMART" id="SM00380">
    <property type="entry name" value="AP2"/>
    <property type="match status" value="1"/>
</dbReference>
<evidence type="ECO:0000313" key="8">
    <source>
        <dbReference type="EMBL" id="KAL2621307.1"/>
    </source>
</evidence>
<reference evidence="8 9" key="1">
    <citation type="submission" date="2024-09" db="EMBL/GenBank/DDBJ databases">
        <title>Chromosome-scale assembly of Riccia fluitans.</title>
        <authorList>
            <person name="Paukszto L."/>
            <person name="Sawicki J."/>
            <person name="Karawczyk K."/>
            <person name="Piernik-Szablinska J."/>
            <person name="Szczecinska M."/>
            <person name="Mazdziarz M."/>
        </authorList>
    </citation>
    <scope>NUCLEOTIDE SEQUENCE [LARGE SCALE GENOMIC DNA]</scope>
    <source>
        <strain evidence="8">Rf_01</strain>
        <tissue evidence="8">Aerial parts of the thallus</tissue>
    </source>
</reference>
<dbReference type="InterPro" id="IPR001471">
    <property type="entry name" value="AP2/ERF_dom"/>
</dbReference>
<name>A0ABD1Y6G8_9MARC</name>
<evidence type="ECO:0000256" key="1">
    <source>
        <dbReference type="ARBA" id="ARBA00004123"/>
    </source>
</evidence>
<dbReference type="PROSITE" id="PS51032">
    <property type="entry name" value="AP2_ERF"/>
    <property type="match status" value="1"/>
</dbReference>
<keyword evidence="2" id="KW-0805">Transcription regulation</keyword>
<protein>
    <recommendedName>
        <fullName evidence="7">AP2/ERF domain-containing protein</fullName>
    </recommendedName>
</protein>
<evidence type="ECO:0000313" key="9">
    <source>
        <dbReference type="Proteomes" id="UP001605036"/>
    </source>
</evidence>
<evidence type="ECO:0000256" key="5">
    <source>
        <dbReference type="ARBA" id="ARBA00023242"/>
    </source>
</evidence>
<comment type="caution">
    <text evidence="8">The sequence shown here is derived from an EMBL/GenBank/DDBJ whole genome shotgun (WGS) entry which is preliminary data.</text>
</comment>